<evidence type="ECO:0000313" key="2">
    <source>
        <dbReference type="Proteomes" id="UP000703269"/>
    </source>
</evidence>
<reference evidence="1 2" key="1">
    <citation type="submission" date="2021-08" db="EMBL/GenBank/DDBJ databases">
        <title>Draft Genome Sequence of Phanerochaete sordida strain YK-624.</title>
        <authorList>
            <person name="Mori T."/>
            <person name="Dohra H."/>
            <person name="Suzuki T."/>
            <person name="Kawagishi H."/>
            <person name="Hirai H."/>
        </authorList>
    </citation>
    <scope>NUCLEOTIDE SEQUENCE [LARGE SCALE GENOMIC DNA]</scope>
    <source>
        <strain evidence="1 2">YK-624</strain>
    </source>
</reference>
<dbReference type="EMBL" id="BPQB01000050">
    <property type="protein sequence ID" value="GJE95627.1"/>
    <property type="molecule type" value="Genomic_DNA"/>
</dbReference>
<accession>A0A9P3GIC6</accession>
<dbReference type="Proteomes" id="UP000703269">
    <property type="component" value="Unassembled WGS sequence"/>
</dbReference>
<name>A0A9P3GIC6_9APHY</name>
<keyword evidence="2" id="KW-1185">Reference proteome</keyword>
<organism evidence="1 2">
    <name type="scientific">Phanerochaete sordida</name>
    <dbReference type="NCBI Taxonomy" id="48140"/>
    <lineage>
        <taxon>Eukaryota</taxon>
        <taxon>Fungi</taxon>
        <taxon>Dikarya</taxon>
        <taxon>Basidiomycota</taxon>
        <taxon>Agaricomycotina</taxon>
        <taxon>Agaricomycetes</taxon>
        <taxon>Polyporales</taxon>
        <taxon>Phanerochaetaceae</taxon>
        <taxon>Phanerochaete</taxon>
    </lineage>
</organism>
<dbReference type="OrthoDB" id="2758168at2759"/>
<gene>
    <name evidence="1" type="ORF">PsYK624_118130</name>
</gene>
<sequence>MASFPTSIRSSNPRFTWHLSCMIYVLKVPASVSRGRCAFQRNLFSTAKTRGLDASEGNGSPAKFSLPTLDYRKLTPECHIDLSTQVQRQLKLTQDITQSLEPFQRAPSCSTTISFGAPYPWWRNLQFPPGTSGFLYFQPPHEGLHPLSGQVRFRVTSSASPSSFASGHDLLQPHGMPWAVRLLPLEGAAPPLSALLVRDGLLAPDALAQCDVLTQAMDADPQRRPRELLCAFGQPFALRLKRQGRTDVLDGPLETWLLGAVKGKTVVRHVVHEPDREQWAFRVKGGPTIKAFTAPGIVAASFEVSTLRQHLRYLWQKPIIVRVHGVALPDGSPHPDHDAAAGGLLCILGNTKRQTRRVLTFENNPAMRGPYNALRLLAHLPPEDTT</sequence>
<dbReference type="AlphaFoldDB" id="A0A9P3GIC6"/>
<protein>
    <submittedName>
        <fullName evidence="1">Uncharacterized protein</fullName>
    </submittedName>
</protein>
<proteinExistence type="predicted"/>
<comment type="caution">
    <text evidence="1">The sequence shown here is derived from an EMBL/GenBank/DDBJ whole genome shotgun (WGS) entry which is preliminary data.</text>
</comment>
<evidence type="ECO:0000313" key="1">
    <source>
        <dbReference type="EMBL" id="GJE95627.1"/>
    </source>
</evidence>